<evidence type="ECO:0000313" key="3">
    <source>
        <dbReference type="Proteomes" id="UP000377595"/>
    </source>
</evidence>
<protein>
    <submittedName>
        <fullName evidence="2">Uncharacterized protein</fullName>
    </submittedName>
</protein>
<evidence type="ECO:0000313" key="2">
    <source>
        <dbReference type="EMBL" id="GES19557.1"/>
    </source>
</evidence>
<feature type="compositionally biased region" description="Low complexity" evidence="1">
    <location>
        <begin position="66"/>
        <end position="84"/>
    </location>
</feature>
<sequence length="168" mass="17838">MRCDLGLRDDIAPYLHDMPLSTDGSLGLSPQADLSATQPPWWKYLLQSGHQHASGKEQSPVAHTGPTADAARPAAGDACEGAATRSHESTPDERRATEHTHADEIGPNPDAARPAAGDACEGATARPNEPTSDERRAIESTYADVHLPAVEVGFREPAACNADARQRK</sequence>
<name>A0A5M3XD79_9ACTN</name>
<comment type="caution">
    <text evidence="2">The sequence shown here is derived from an EMBL/GenBank/DDBJ whole genome shotgun (WGS) entry which is preliminary data.</text>
</comment>
<feature type="compositionally biased region" description="Basic and acidic residues" evidence="1">
    <location>
        <begin position="85"/>
        <end position="104"/>
    </location>
</feature>
<gene>
    <name evidence="2" type="ORF">Aple_024530</name>
</gene>
<dbReference type="AlphaFoldDB" id="A0A5M3XD79"/>
<feature type="region of interest" description="Disordered" evidence="1">
    <location>
        <begin position="52"/>
        <end position="142"/>
    </location>
</feature>
<dbReference type="EMBL" id="BLAF01000012">
    <property type="protein sequence ID" value="GES19557.1"/>
    <property type="molecule type" value="Genomic_DNA"/>
</dbReference>
<accession>A0A5M3XD79</accession>
<organism evidence="2 3">
    <name type="scientific">Acrocarpospora pleiomorpha</name>
    <dbReference type="NCBI Taxonomy" id="90975"/>
    <lineage>
        <taxon>Bacteria</taxon>
        <taxon>Bacillati</taxon>
        <taxon>Actinomycetota</taxon>
        <taxon>Actinomycetes</taxon>
        <taxon>Streptosporangiales</taxon>
        <taxon>Streptosporangiaceae</taxon>
        <taxon>Acrocarpospora</taxon>
    </lineage>
</organism>
<reference evidence="2 3" key="1">
    <citation type="submission" date="2019-10" db="EMBL/GenBank/DDBJ databases">
        <title>Whole genome shotgun sequence of Acrocarpospora pleiomorpha NBRC 16267.</title>
        <authorList>
            <person name="Ichikawa N."/>
            <person name="Kimura A."/>
            <person name="Kitahashi Y."/>
            <person name="Komaki H."/>
            <person name="Oguchi A."/>
        </authorList>
    </citation>
    <scope>NUCLEOTIDE SEQUENCE [LARGE SCALE GENOMIC DNA]</scope>
    <source>
        <strain evidence="2 3">NBRC 16267</strain>
    </source>
</reference>
<proteinExistence type="predicted"/>
<keyword evidence="3" id="KW-1185">Reference proteome</keyword>
<feature type="region of interest" description="Disordered" evidence="1">
    <location>
        <begin position="149"/>
        <end position="168"/>
    </location>
</feature>
<dbReference type="Proteomes" id="UP000377595">
    <property type="component" value="Unassembled WGS sequence"/>
</dbReference>
<evidence type="ECO:0000256" key="1">
    <source>
        <dbReference type="SAM" id="MobiDB-lite"/>
    </source>
</evidence>